<dbReference type="GO" id="GO:0006979">
    <property type="term" value="P:response to oxidative stress"/>
    <property type="evidence" value="ECO:0007669"/>
    <property type="project" value="InterPro"/>
</dbReference>
<keyword evidence="3" id="KW-0575">Peroxidase</keyword>
<keyword evidence="6 12" id="KW-0732">Signal</keyword>
<dbReference type="Pfam" id="PF03098">
    <property type="entry name" value="An_peroxidase"/>
    <property type="match status" value="1"/>
</dbReference>
<feature type="chain" id="PRO_5040395867" description="Peroxidase" evidence="12">
    <location>
        <begin position="27"/>
        <end position="1522"/>
    </location>
</feature>
<dbReference type="GO" id="GO:0004601">
    <property type="term" value="F:peroxidase activity"/>
    <property type="evidence" value="ECO:0007669"/>
    <property type="project" value="UniProtKB-KW"/>
</dbReference>
<dbReference type="GO" id="GO:0022412">
    <property type="term" value="P:cellular process involved in reproduction in multicellular organism"/>
    <property type="evidence" value="ECO:0007669"/>
    <property type="project" value="UniProtKB-ARBA"/>
</dbReference>
<evidence type="ECO:0000256" key="11">
    <source>
        <dbReference type="SAM" id="MobiDB-lite"/>
    </source>
</evidence>
<feature type="signal peptide" evidence="12">
    <location>
        <begin position="1"/>
        <end position="26"/>
    </location>
</feature>
<evidence type="ECO:0000256" key="7">
    <source>
        <dbReference type="ARBA" id="ARBA00023002"/>
    </source>
</evidence>
<dbReference type="PROSITE" id="PS50292">
    <property type="entry name" value="PEROXIDASE_3"/>
    <property type="match status" value="1"/>
</dbReference>
<evidence type="ECO:0000256" key="6">
    <source>
        <dbReference type="ARBA" id="ARBA00022729"/>
    </source>
</evidence>
<gene>
    <name evidence="13" type="ORF">CHIRRI_LOCUS11577</name>
</gene>
<feature type="binding site" description="axial binding residue" evidence="10">
    <location>
        <position position="526"/>
    </location>
    <ligand>
        <name>heme b</name>
        <dbReference type="ChEBI" id="CHEBI:60344"/>
    </ligand>
    <ligandPart>
        <name>Fe</name>
        <dbReference type="ChEBI" id="CHEBI:18248"/>
    </ligandPart>
</feature>
<accession>A0A9N9WWW6</accession>
<dbReference type="PANTHER" id="PTHR11475">
    <property type="entry name" value="OXIDASE/PEROXIDASE"/>
    <property type="match status" value="1"/>
</dbReference>
<evidence type="ECO:0000256" key="4">
    <source>
        <dbReference type="ARBA" id="ARBA00022617"/>
    </source>
</evidence>
<proteinExistence type="predicted"/>
<dbReference type="GO" id="GO:0046872">
    <property type="term" value="F:metal ion binding"/>
    <property type="evidence" value="ECO:0007669"/>
    <property type="project" value="UniProtKB-KW"/>
</dbReference>
<dbReference type="GO" id="GO:0020037">
    <property type="term" value="F:heme binding"/>
    <property type="evidence" value="ECO:0007669"/>
    <property type="project" value="InterPro"/>
</dbReference>
<dbReference type="SUPFAM" id="SSF48113">
    <property type="entry name" value="Heme-dependent peroxidases"/>
    <property type="match status" value="1"/>
</dbReference>
<keyword evidence="9" id="KW-1015">Disulfide bond</keyword>
<evidence type="ECO:0000313" key="13">
    <source>
        <dbReference type="EMBL" id="CAG9808741.1"/>
    </source>
</evidence>
<evidence type="ECO:0000313" key="14">
    <source>
        <dbReference type="Proteomes" id="UP001153620"/>
    </source>
</evidence>
<dbReference type="EMBL" id="OU895879">
    <property type="protein sequence ID" value="CAG9808741.1"/>
    <property type="molecule type" value="Genomic_DNA"/>
</dbReference>
<feature type="region of interest" description="Disordered" evidence="11">
    <location>
        <begin position="1395"/>
        <end position="1426"/>
    </location>
</feature>
<reference evidence="13" key="2">
    <citation type="submission" date="2022-10" db="EMBL/GenBank/DDBJ databases">
        <authorList>
            <consortium name="ENA_rothamsted_submissions"/>
            <consortium name="culmorum"/>
            <person name="King R."/>
        </authorList>
    </citation>
    <scope>NUCLEOTIDE SEQUENCE</scope>
</reference>
<comment type="subcellular location">
    <subcellularLocation>
        <location evidence="1">Secreted</location>
    </subcellularLocation>
</comment>
<reference evidence="13" key="1">
    <citation type="submission" date="2022-01" db="EMBL/GenBank/DDBJ databases">
        <authorList>
            <person name="King R."/>
        </authorList>
    </citation>
    <scope>NUCLEOTIDE SEQUENCE</scope>
</reference>
<dbReference type="CDD" id="cd09823">
    <property type="entry name" value="peroxinectin_like"/>
    <property type="match status" value="1"/>
</dbReference>
<dbReference type="PANTHER" id="PTHR11475:SF109">
    <property type="entry name" value="CHORION PEROXIDASE-LIKE PROTEIN"/>
    <property type="match status" value="1"/>
</dbReference>
<dbReference type="InterPro" id="IPR010255">
    <property type="entry name" value="Haem_peroxidase_sf"/>
</dbReference>
<keyword evidence="4 10" id="KW-0349">Heme</keyword>
<evidence type="ECO:0000256" key="5">
    <source>
        <dbReference type="ARBA" id="ARBA00022723"/>
    </source>
</evidence>
<evidence type="ECO:0000256" key="9">
    <source>
        <dbReference type="ARBA" id="ARBA00023157"/>
    </source>
</evidence>
<dbReference type="Proteomes" id="UP001153620">
    <property type="component" value="Chromosome 3"/>
</dbReference>
<dbReference type="GO" id="GO:0005576">
    <property type="term" value="C:extracellular region"/>
    <property type="evidence" value="ECO:0007669"/>
    <property type="project" value="UniProtKB-SubCell"/>
</dbReference>
<feature type="compositionally biased region" description="Basic and acidic residues" evidence="11">
    <location>
        <begin position="1411"/>
        <end position="1426"/>
    </location>
</feature>
<name>A0A9N9WWW6_9DIPT</name>
<dbReference type="FunFam" id="1.10.640.10:FF:000003">
    <property type="entry name" value="chorion peroxidase"/>
    <property type="match status" value="1"/>
</dbReference>
<evidence type="ECO:0008006" key="15">
    <source>
        <dbReference type="Google" id="ProtNLM"/>
    </source>
</evidence>
<evidence type="ECO:0000256" key="1">
    <source>
        <dbReference type="ARBA" id="ARBA00004613"/>
    </source>
</evidence>
<dbReference type="OrthoDB" id="823504at2759"/>
<evidence type="ECO:0000256" key="10">
    <source>
        <dbReference type="PIRSR" id="PIRSR619791-2"/>
    </source>
</evidence>
<evidence type="ECO:0000256" key="8">
    <source>
        <dbReference type="ARBA" id="ARBA00023004"/>
    </source>
</evidence>
<keyword evidence="14" id="KW-1185">Reference proteome</keyword>
<evidence type="ECO:0000256" key="2">
    <source>
        <dbReference type="ARBA" id="ARBA00022525"/>
    </source>
</evidence>
<keyword evidence="8 10" id="KW-0408">Iron</keyword>
<dbReference type="InterPro" id="IPR019791">
    <property type="entry name" value="Haem_peroxidase_animal"/>
</dbReference>
<evidence type="ECO:0000256" key="3">
    <source>
        <dbReference type="ARBA" id="ARBA00022559"/>
    </source>
</evidence>
<sequence length="1522" mass="172747">MMTSAATLQTFLKLFIIISISSRILCHNNEATTENASIEVESLHEDDSEIYYIKPLHVDLLESRHSNKNISAIPDNGEDIKGLKNKNKNKRRKNPILNAALQVAATQGLNAMIDLYERVEPEILRKGELLEIDHPSVKLSLFSAPMNNDSNIDEAKAAYASLYVAKKLQESINLDFTGLGRQNTPKKKISLRKTPLEGLCPTREPPQCVPATKRYRTHDGTCNNFRKLRWGSSHMPFHRFLHPEYSDGLEAIRNSVDGGALPSARFVSLVVHGYREDESQVTMMLLQWGQLIDHDLTATLQPRSINGSIPRCCESVTVHPLCLPMKVPRDDPFLAHLGVKCLEFLRSAPAQRRDCFLSWREQTNQVTSFIDASPVYSSSPRTADNARILRNGLLLFGRGPPSEDICLHGGFGHQCIRAGDSRAGEQPGLLALHTVFVAEHNRIALELSDMNNHWSDEKIYQETRRIIAAIFQHITYREFLPLVLGREVCRLFELDLKTSGFYDDYDPKINPTIANAFSAAAFRFGHSMVQGTILRSDSNYRFINNNVSLHEENSHGDIGETGSLHRIIRGMTTQRTLKRDEFMTPELTNHLFQSGIFPFGMDLAAINIQRGRDHGLPSYVDWREPCGLSSIRNWDDLEVVAGPNSANRMRRAYSNIEDIDLFVGGLSERPVRGGLVGPTFACIIAQQFSNLRKGDRFWYENSGFESSFTLAQLNSIRQVTLSQILCRSLGSINLLQPHSFLPNEFPGNERIRCGSGILAPMNLQPWIERDPFNKEGDFDTDNLIEPQVNIFLTDNQNSITHSTTTLNPFNIFGQFNDVTFNLGNSPNSRPSLQFNNVNFTVGKPSTNRPNGQNEVTFTVGKPSPPRQPASSTLRPNIQFNDVTSTVGKPSSLNPNAQIISNNVDFSQIVITSKPSTSKKPALTISNNVDFSTTTVATKTTKRKRKTTVTTKKPNSSIIDNKVDFSTIKTTKRPSNNPFSKTDKINSTIVRRSTDNKKKTQPDMKIQHKSDTIDLTDDLPELNIEHTEIRQKTFRNEDNATKYLDNKAITTTVQSDNDNKTNTTETLESRINHNFYSDHGAIKQYDYSYDNDYRPNNNVYNSQRPNNNFYPLYPPLDEPIVTLTTKRPVAYMNNRPNYDGPYNRPRPDVKPDVSPLSNKFSTPFSYDTSINGPTNGPSFSSSINPSYDNMAIPSNVSPNRYNNKRPSAQYYSNRPTYATTTKRADFSTFLIVETTRRTSPAPSHYFINLDRTTRRTVYKDYSISSQLLQSLLPITPADKYYSNSDYSNIDRTNLTYLISTATNNKRFTNKPTHVKLPSYNSYKPSYHTESSYEHDQDNDDFDGYLRPQNTFYRPLTNNYKVSYNDYYKPETSTVHSIKYYFKKNFLHKYHTIKSGEPKEGLVDKDEDDNENEPTKINDKLLDSSDNGKSEKVVNIARSRLTRTNSDIKDIKTRNFVDAKTKTQFGNTFFVPFKLLTRIERPDNWVNIDETTKSPLPDIPIIVNQEGNYARELPKPINAKLQKF</sequence>
<dbReference type="PRINTS" id="PR00457">
    <property type="entry name" value="ANPEROXIDASE"/>
</dbReference>
<protein>
    <recommendedName>
        <fullName evidence="15">Peroxidase</fullName>
    </recommendedName>
</protein>
<keyword evidence="2" id="KW-0964">Secreted</keyword>
<dbReference type="Gene3D" id="1.10.640.10">
    <property type="entry name" value="Haem peroxidase domain superfamily, animal type"/>
    <property type="match status" value="1"/>
</dbReference>
<evidence type="ECO:0000256" key="12">
    <source>
        <dbReference type="SAM" id="SignalP"/>
    </source>
</evidence>
<keyword evidence="5 10" id="KW-0479">Metal-binding</keyword>
<keyword evidence="7" id="KW-0560">Oxidoreductase</keyword>
<organism evidence="13 14">
    <name type="scientific">Chironomus riparius</name>
    <dbReference type="NCBI Taxonomy" id="315576"/>
    <lineage>
        <taxon>Eukaryota</taxon>
        <taxon>Metazoa</taxon>
        <taxon>Ecdysozoa</taxon>
        <taxon>Arthropoda</taxon>
        <taxon>Hexapoda</taxon>
        <taxon>Insecta</taxon>
        <taxon>Pterygota</taxon>
        <taxon>Neoptera</taxon>
        <taxon>Endopterygota</taxon>
        <taxon>Diptera</taxon>
        <taxon>Nematocera</taxon>
        <taxon>Chironomoidea</taxon>
        <taxon>Chironomidae</taxon>
        <taxon>Chironominae</taxon>
        <taxon>Chironomus</taxon>
    </lineage>
</organism>
<dbReference type="InterPro" id="IPR037120">
    <property type="entry name" value="Haem_peroxidase_sf_animal"/>
</dbReference>